<comment type="caution">
    <text evidence="1">The sequence shown here is derived from an EMBL/GenBank/DDBJ whole genome shotgun (WGS) entry which is preliminary data.</text>
</comment>
<protein>
    <submittedName>
        <fullName evidence="1">Uncharacterized protein</fullName>
    </submittedName>
</protein>
<accession>A0A843U8Z2</accession>
<dbReference type="Proteomes" id="UP000652761">
    <property type="component" value="Unassembled WGS sequence"/>
</dbReference>
<reference evidence="1" key="1">
    <citation type="submission" date="2017-07" db="EMBL/GenBank/DDBJ databases">
        <title>Taro Niue Genome Assembly and Annotation.</title>
        <authorList>
            <person name="Atibalentja N."/>
            <person name="Keating K."/>
            <person name="Fields C.J."/>
        </authorList>
    </citation>
    <scope>NUCLEOTIDE SEQUENCE</scope>
    <source>
        <strain evidence="1">Niue_2</strain>
        <tissue evidence="1">Leaf</tissue>
    </source>
</reference>
<sequence length="9" mass="1046">MLKYSPPNP</sequence>
<keyword evidence="2" id="KW-1185">Reference proteome</keyword>
<evidence type="ECO:0000313" key="1">
    <source>
        <dbReference type="EMBL" id="MQL77823.1"/>
    </source>
</evidence>
<dbReference type="EMBL" id="NMUH01000368">
    <property type="protein sequence ID" value="MQL77823.1"/>
    <property type="molecule type" value="Genomic_DNA"/>
</dbReference>
<gene>
    <name evidence="1" type="ORF">Taro_010242</name>
</gene>
<evidence type="ECO:0000313" key="2">
    <source>
        <dbReference type="Proteomes" id="UP000652761"/>
    </source>
</evidence>
<name>A0A843U8Z2_COLES</name>
<organism evidence="1 2">
    <name type="scientific">Colocasia esculenta</name>
    <name type="common">Wild taro</name>
    <name type="synonym">Arum esculentum</name>
    <dbReference type="NCBI Taxonomy" id="4460"/>
    <lineage>
        <taxon>Eukaryota</taxon>
        <taxon>Viridiplantae</taxon>
        <taxon>Streptophyta</taxon>
        <taxon>Embryophyta</taxon>
        <taxon>Tracheophyta</taxon>
        <taxon>Spermatophyta</taxon>
        <taxon>Magnoliopsida</taxon>
        <taxon>Liliopsida</taxon>
        <taxon>Araceae</taxon>
        <taxon>Aroideae</taxon>
        <taxon>Colocasieae</taxon>
        <taxon>Colocasia</taxon>
    </lineage>
</organism>
<proteinExistence type="predicted"/>